<name>A0A0G4IMS2_PLABS</name>
<protein>
    <submittedName>
        <fullName evidence="1">Uncharacterized protein</fullName>
    </submittedName>
</protein>
<dbReference type="STRING" id="37360.A0A0G4IMS2"/>
<dbReference type="EMBL" id="CDSF01000068">
    <property type="protein sequence ID" value="CEO96511.1"/>
    <property type="molecule type" value="Genomic_DNA"/>
</dbReference>
<organism evidence="1 2">
    <name type="scientific">Plasmodiophora brassicae</name>
    <name type="common">Clubroot disease agent</name>
    <dbReference type="NCBI Taxonomy" id="37360"/>
    <lineage>
        <taxon>Eukaryota</taxon>
        <taxon>Sar</taxon>
        <taxon>Rhizaria</taxon>
        <taxon>Endomyxa</taxon>
        <taxon>Phytomyxea</taxon>
        <taxon>Plasmodiophorida</taxon>
        <taxon>Plasmodiophoridae</taxon>
        <taxon>Plasmodiophora</taxon>
    </lineage>
</organism>
<accession>A0A0G4IMS2</accession>
<gene>
    <name evidence="1" type="ORF">PBRA_005120</name>
</gene>
<reference evidence="1 2" key="1">
    <citation type="submission" date="2015-02" db="EMBL/GenBank/DDBJ databases">
        <authorList>
            <person name="Chooi Y.-H."/>
        </authorList>
    </citation>
    <scope>NUCLEOTIDE SEQUENCE [LARGE SCALE GENOMIC DNA]</scope>
    <source>
        <strain evidence="1">E3</strain>
    </source>
</reference>
<sequence>MEVEVQEFTITDESTAAAVSEFLQRFVARADVPVPLSARASKYDGFDLLRFSPDQLRVLFNGPGDDPHVQSITQSLYDALHPADDDDDLVITQQSTADAVRRYLLRFIRSHDVPLTLNEANSSINGNLLLGQTSDTLRLVFNERPSKEFLGSLYRDLHPNVTAASAYSEAEVLVQGFTESFRDPFGCLKSIANYVRRCSASYRAQRRPFLSPYTSCVQSTMHGKSRTFRELARHYFRTVYFCFRPSGSSGYPKRTNQAINALLTVYDDYASPKEFAKLLSCRLGHLVYRVLCHLPDPVLNDNSNDPETVAEFPSETFKRQLFEGLPNTNLNDEQIQELKRRRSPETVLFVMDEARQLLDEYVAGVNLFRCLREAVRLCDNFLKDIADVQVSIFAVFIDTSSPIQRFSPPGPPAPWSRPSSALRDTIKGTELFQPIVLRGSFDVHFASSEPEDVDWNRLRVSEDWLKTGRAGLSLVDRISDAYSLGFLQVKLLGGRPAELKRDPGAGRLSNLALFLSRVAAMVYPNHPFASALVARCMGTMLDTDLDPKRCLISFMPEALVARAAADKWHEGVGHTFADAIVPAVHDALLSGALDKGFVGELVAQVLFLFACDRAGDSAGKDYGSVVNVVDVLLQLLPSDTSDQLAEDAVPPGMRDAMLACGQFVNLAYKPDLRTHVRLAERHCFGVLPEGFPGWDLYGPVFLSPDQPVDAQGGVSGHDHPMEDVPCPSERIGVLGVQVKACTGAAFSEEVRETMAPPSRALDGCFHPQLLRTLDTRSILVSMNVGSLTSSAKVTNLGDGRPILRIEGLASRCLPDNARNALRLLLDCRLNYEAFLGEKEAQQLALQPRDEADDGPFDEKAVRKALPLRTLQPMAKNLHISGNVAGMSKAELVAAIRRAKQSRDAGADAARLP</sequence>
<evidence type="ECO:0000313" key="2">
    <source>
        <dbReference type="Proteomes" id="UP000039324"/>
    </source>
</evidence>
<keyword evidence="2" id="KW-1185">Reference proteome</keyword>
<dbReference type="AlphaFoldDB" id="A0A0G4IMS2"/>
<evidence type="ECO:0000313" key="1">
    <source>
        <dbReference type="EMBL" id="CEO96511.1"/>
    </source>
</evidence>
<dbReference type="PANTHER" id="PTHR33266:SF1">
    <property type="entry name" value="F-BOX DOMAIN-CONTAINING PROTEIN"/>
    <property type="match status" value="1"/>
</dbReference>
<dbReference type="Proteomes" id="UP000039324">
    <property type="component" value="Unassembled WGS sequence"/>
</dbReference>
<dbReference type="PANTHER" id="PTHR33266">
    <property type="entry name" value="CHROMOSOME 15, WHOLE GENOME SHOTGUN SEQUENCE"/>
    <property type="match status" value="1"/>
</dbReference>
<dbReference type="OrthoDB" id="2367476at2759"/>
<proteinExistence type="predicted"/>